<evidence type="ECO:0000256" key="2">
    <source>
        <dbReference type="ARBA" id="ARBA00004414"/>
    </source>
</evidence>
<evidence type="ECO:0000256" key="6">
    <source>
        <dbReference type="SAM" id="Coils"/>
    </source>
</evidence>
<dbReference type="Gene3D" id="2.130.10.10">
    <property type="entry name" value="YVTN repeat-like/Quinoprotein amine dehydrogenase"/>
    <property type="match status" value="2"/>
</dbReference>
<dbReference type="PROSITE" id="PS50294">
    <property type="entry name" value="WD_REPEATS_REGION"/>
    <property type="match status" value="1"/>
</dbReference>
<keyword evidence="5" id="KW-0853">WD repeat</keyword>
<evidence type="ECO:0000259" key="7">
    <source>
        <dbReference type="Pfam" id="PF23138"/>
    </source>
</evidence>
<feature type="repeat" description="WD" evidence="5">
    <location>
        <begin position="331"/>
        <end position="365"/>
    </location>
</feature>
<dbReference type="InterPro" id="IPR039724">
    <property type="entry name" value="WDR91"/>
</dbReference>
<sequence>MQNSFTELPALHKSIKYCDHLVSEYLLFRGFKNAIQCLENDKNNTKTHEFKVKKLVDEMFCLISDYEAKALSRLWDYFDKIFFKHLDNKISVMTIKIINSLKKYYIVNCISHQKFDKVKEFFEIFADTMTKTPEMLPWFSILYIENPEKDPRFSAYFSLKWVETLKESTSNFFNSLFENIPRPRLLNFYSEYMEKQALENLIMTFEQKNEATRNQISFLEQEIHNLKEKAESLRISNQPIKTTENIIEKKSQEIKIIEQTKEIEISQEKEIPKSNDTFDIIERIEYIHSGSILSCRISENTQHFASGSSDGTVKIWKNKSKTRKFKVDSPVRSLEWSQNGNFLFCGTSNHKIQVWNREKNSILFSFDKLPFPKVSAMRIHPSQQIVFASTLSNTNKSGSLDSIILKDGTKKNFVIQAENTGINSFDLNHNGSLIVTGGYDGVIRVFDMNQKEIMEWKAHQKEITSVKITLDETGVLSVGVDGKMFLWSLINQKQYLQEFQLPNLDFDQLSKKPSIEIATENNFFLNLESEEIQIYNINKSQPTQILTYPYTISCMDLSLVNRFAIFGTDKGKTILNNFSINSKEK</sequence>
<dbReference type="InterPro" id="IPR036322">
    <property type="entry name" value="WD40_repeat_dom_sf"/>
</dbReference>
<dbReference type="GO" id="GO:0045022">
    <property type="term" value="P:early endosome to late endosome transport"/>
    <property type="evidence" value="ECO:0007669"/>
    <property type="project" value="InterPro"/>
</dbReference>
<protein>
    <recommendedName>
        <fullName evidence="7">ARMC9 CTLH-like domain-containing protein</fullName>
    </recommendedName>
</protein>
<evidence type="ECO:0000313" key="9">
    <source>
        <dbReference type="Proteomes" id="UP001149090"/>
    </source>
</evidence>
<evidence type="ECO:0000256" key="1">
    <source>
        <dbReference type="ARBA" id="ARBA00004220"/>
    </source>
</evidence>
<dbReference type="InterPro" id="IPR015943">
    <property type="entry name" value="WD40/YVTN_repeat-like_dom_sf"/>
</dbReference>
<proteinExistence type="inferred from homology"/>
<gene>
    <name evidence="8" type="ORF">M0811_04082</name>
</gene>
<dbReference type="GO" id="GO:0031901">
    <property type="term" value="C:early endosome membrane"/>
    <property type="evidence" value="ECO:0007669"/>
    <property type="project" value="UniProtKB-SubCell"/>
</dbReference>
<comment type="similarity">
    <text evidence="3">Belongs to the WD repeat WDR91 family.</text>
</comment>
<feature type="repeat" description="WD" evidence="5">
    <location>
        <begin position="285"/>
        <end position="317"/>
    </location>
</feature>
<dbReference type="EMBL" id="JAPDFW010000022">
    <property type="protein sequence ID" value="KAJ5079769.1"/>
    <property type="molecule type" value="Genomic_DNA"/>
</dbReference>
<evidence type="ECO:0000313" key="8">
    <source>
        <dbReference type="EMBL" id="KAJ5079769.1"/>
    </source>
</evidence>
<dbReference type="GO" id="GO:0031902">
    <property type="term" value="C:late endosome membrane"/>
    <property type="evidence" value="ECO:0007669"/>
    <property type="project" value="UniProtKB-SubCell"/>
</dbReference>
<evidence type="ECO:0000256" key="4">
    <source>
        <dbReference type="ARBA" id="ARBA00022753"/>
    </source>
</evidence>
<dbReference type="AlphaFoldDB" id="A0A9Q0RIG8"/>
<keyword evidence="6" id="KW-0175">Coiled coil</keyword>
<dbReference type="SMART" id="SM00320">
    <property type="entry name" value="WD40"/>
    <property type="match status" value="4"/>
</dbReference>
<keyword evidence="9" id="KW-1185">Reference proteome</keyword>
<comment type="caution">
    <text evidence="8">The sequence shown here is derived from an EMBL/GenBank/DDBJ whole genome shotgun (WGS) entry which is preliminary data.</text>
</comment>
<accession>A0A9Q0RIG8</accession>
<dbReference type="PROSITE" id="PS50082">
    <property type="entry name" value="WD_REPEATS_2"/>
    <property type="match status" value="4"/>
</dbReference>
<dbReference type="OMA" id="KMYLVNA"/>
<feature type="repeat" description="WD" evidence="5">
    <location>
        <begin position="415"/>
        <end position="456"/>
    </location>
</feature>
<keyword evidence="4" id="KW-0967">Endosome</keyword>
<dbReference type="InterPro" id="IPR056327">
    <property type="entry name" value="ARMC9_CTLH-like_dom"/>
</dbReference>
<dbReference type="Pfam" id="PF23138">
    <property type="entry name" value="CTLH_Armc9"/>
    <property type="match status" value="1"/>
</dbReference>
<evidence type="ECO:0000256" key="3">
    <source>
        <dbReference type="ARBA" id="ARBA00006128"/>
    </source>
</evidence>
<feature type="domain" description="ARMC9 CTLH-like" evidence="7">
    <location>
        <begin position="62"/>
        <end position="178"/>
    </location>
</feature>
<dbReference type="PANTHER" id="PTHR13083">
    <property type="entry name" value="WD REPEAT-CONTAINING PROTEIN 91"/>
    <property type="match status" value="1"/>
</dbReference>
<dbReference type="OrthoDB" id="538223at2759"/>
<dbReference type="InterPro" id="IPR001680">
    <property type="entry name" value="WD40_rpt"/>
</dbReference>
<reference evidence="8" key="1">
    <citation type="submission" date="2022-10" db="EMBL/GenBank/DDBJ databases">
        <title>Novel sulphate-reducing endosymbionts in the free-living metamonad Anaeramoeba.</title>
        <authorList>
            <person name="Jerlstrom-Hultqvist J."/>
            <person name="Cepicka I."/>
            <person name="Gallot-Lavallee L."/>
            <person name="Salas-Leiva D."/>
            <person name="Curtis B.A."/>
            <person name="Zahonova K."/>
            <person name="Pipaliya S."/>
            <person name="Dacks J."/>
            <person name="Roger A.J."/>
        </authorList>
    </citation>
    <scope>NUCLEOTIDE SEQUENCE</scope>
    <source>
        <strain evidence="8">BMAN</strain>
    </source>
</reference>
<dbReference type="GO" id="GO:0051898">
    <property type="term" value="P:negative regulation of phosphatidylinositol 3-kinase/protein kinase B signal transduction"/>
    <property type="evidence" value="ECO:0007669"/>
    <property type="project" value="InterPro"/>
</dbReference>
<comment type="subcellular location">
    <subcellularLocation>
        <location evidence="1">Early endosome membrane</location>
        <topology evidence="1">Peripheral membrane protein</topology>
    </subcellularLocation>
    <subcellularLocation>
        <location evidence="2">Late endosome membrane</location>
    </subcellularLocation>
</comment>
<dbReference type="Proteomes" id="UP001149090">
    <property type="component" value="Unassembled WGS sequence"/>
</dbReference>
<dbReference type="GO" id="GO:0141039">
    <property type="term" value="F:phosphatidylinositol 3-kinase inhibitor activity"/>
    <property type="evidence" value="ECO:0007669"/>
    <property type="project" value="InterPro"/>
</dbReference>
<feature type="coiled-coil region" evidence="6">
    <location>
        <begin position="195"/>
        <end position="260"/>
    </location>
</feature>
<name>A0A9Q0RIG8_ANAIG</name>
<evidence type="ECO:0000256" key="5">
    <source>
        <dbReference type="PROSITE-ProRule" id="PRU00221"/>
    </source>
</evidence>
<dbReference type="SUPFAM" id="SSF50978">
    <property type="entry name" value="WD40 repeat-like"/>
    <property type="match status" value="1"/>
</dbReference>
<dbReference type="Pfam" id="PF00400">
    <property type="entry name" value="WD40"/>
    <property type="match status" value="4"/>
</dbReference>
<feature type="repeat" description="WD" evidence="5">
    <location>
        <begin position="456"/>
        <end position="497"/>
    </location>
</feature>
<organism evidence="8 9">
    <name type="scientific">Anaeramoeba ignava</name>
    <name type="common">Anaerobic marine amoeba</name>
    <dbReference type="NCBI Taxonomy" id="1746090"/>
    <lineage>
        <taxon>Eukaryota</taxon>
        <taxon>Metamonada</taxon>
        <taxon>Anaeramoebidae</taxon>
        <taxon>Anaeramoeba</taxon>
    </lineage>
</organism>
<dbReference type="PANTHER" id="PTHR13083:SF3">
    <property type="entry name" value="WD REPEAT-CONTAINING PROTEIN 91"/>
    <property type="match status" value="1"/>
</dbReference>